<evidence type="ECO:0000256" key="1">
    <source>
        <dbReference type="ARBA" id="ARBA00007169"/>
    </source>
</evidence>
<dbReference type="RefSeq" id="WP_407288186.1">
    <property type="nucleotide sequence ID" value="NZ_CP147982.1"/>
</dbReference>
<keyword evidence="2 4" id="KW-0378">Hydrolase</keyword>
<keyword evidence="5" id="KW-1185">Reference proteome</keyword>
<organism evidence="4 5">
    <name type="scientific">Streptomyces sirii</name>
    <dbReference type="NCBI Taxonomy" id="3127701"/>
    <lineage>
        <taxon>Bacteria</taxon>
        <taxon>Bacillati</taxon>
        <taxon>Actinomycetota</taxon>
        <taxon>Actinomycetes</taxon>
        <taxon>Kitasatosporales</taxon>
        <taxon>Streptomycetaceae</taxon>
        <taxon>Streptomyces</taxon>
    </lineage>
</organism>
<sequence>MNSTEDNELWVRRFHPSPEAAARLVCLPHAGGAASFYFPVSAALAPRVDVLAVQYPGRQDRRKEPCIDSLPELARQIVPRLLPWTDRPLALFGHSMGASLGFEVARLLEHQHGVVPVALFASARRAPSAHRDEFVHRQSDDRLIREVEELSGTDSQLLRDPEMRSMVLPALRGDYKAAETYRYAPGPDLGCPITALIGDTDPRVTVEEARAWAAHTTGEFALKIYGGGHFYLNQHSGGVVREISGQLLSATGV</sequence>
<evidence type="ECO:0000256" key="2">
    <source>
        <dbReference type="ARBA" id="ARBA00022801"/>
    </source>
</evidence>
<evidence type="ECO:0000259" key="3">
    <source>
        <dbReference type="SMART" id="SM00824"/>
    </source>
</evidence>
<reference evidence="4 5" key="1">
    <citation type="submission" date="2024-03" db="EMBL/GenBank/DDBJ databases">
        <title>The complete genome of Streptomyces sirii sp.nov.</title>
        <authorList>
            <person name="Zakalyukina Y.V."/>
            <person name="Belik A.R."/>
            <person name="Biryukov M.V."/>
            <person name="Baturina O.A."/>
            <person name="Kabilov M.R."/>
        </authorList>
    </citation>
    <scope>NUCLEOTIDE SEQUENCE [LARGE SCALE GENOMIC DNA]</scope>
    <source>
        <strain evidence="4 5">BP-8</strain>
    </source>
</reference>
<name>A0ABZ2QTW2_9ACTN</name>
<dbReference type="PANTHER" id="PTHR11487:SF0">
    <property type="entry name" value="S-ACYL FATTY ACID SYNTHASE THIOESTERASE, MEDIUM CHAIN"/>
    <property type="match status" value="1"/>
</dbReference>
<evidence type="ECO:0000313" key="5">
    <source>
        <dbReference type="Proteomes" id="UP001626628"/>
    </source>
</evidence>
<evidence type="ECO:0000313" key="4">
    <source>
        <dbReference type="EMBL" id="WXK79993.1"/>
    </source>
</evidence>
<dbReference type="Gene3D" id="3.40.50.1820">
    <property type="entry name" value="alpha/beta hydrolase"/>
    <property type="match status" value="1"/>
</dbReference>
<feature type="domain" description="Thioesterase TesA-like" evidence="3">
    <location>
        <begin position="25"/>
        <end position="247"/>
    </location>
</feature>
<dbReference type="InterPro" id="IPR029058">
    <property type="entry name" value="AB_hydrolase_fold"/>
</dbReference>
<accession>A0ABZ2QTW2</accession>
<dbReference type="SUPFAM" id="SSF53474">
    <property type="entry name" value="alpha/beta-Hydrolases"/>
    <property type="match status" value="1"/>
</dbReference>
<proteinExistence type="inferred from homology"/>
<dbReference type="InterPro" id="IPR012223">
    <property type="entry name" value="TEII"/>
</dbReference>
<dbReference type="Proteomes" id="UP001626628">
    <property type="component" value="Chromosome"/>
</dbReference>
<dbReference type="InterPro" id="IPR020802">
    <property type="entry name" value="TesA-like"/>
</dbReference>
<comment type="similarity">
    <text evidence="1">Belongs to the thioesterase family.</text>
</comment>
<dbReference type="GO" id="GO:0016787">
    <property type="term" value="F:hydrolase activity"/>
    <property type="evidence" value="ECO:0007669"/>
    <property type="project" value="UniProtKB-KW"/>
</dbReference>
<dbReference type="Pfam" id="PF00975">
    <property type="entry name" value="Thioesterase"/>
    <property type="match status" value="1"/>
</dbReference>
<dbReference type="EMBL" id="CP147982">
    <property type="protein sequence ID" value="WXK79993.1"/>
    <property type="molecule type" value="Genomic_DNA"/>
</dbReference>
<protein>
    <submittedName>
        <fullName evidence="4">Alpha/beta fold hydrolase</fullName>
    </submittedName>
</protein>
<gene>
    <name evidence="4" type="ORF">WAB15_30595</name>
</gene>
<dbReference type="SMART" id="SM00824">
    <property type="entry name" value="PKS_TE"/>
    <property type="match status" value="1"/>
</dbReference>
<dbReference type="InterPro" id="IPR001031">
    <property type="entry name" value="Thioesterase"/>
</dbReference>
<dbReference type="PANTHER" id="PTHR11487">
    <property type="entry name" value="THIOESTERASE"/>
    <property type="match status" value="1"/>
</dbReference>